<sequence>MNQFMQALSFRHACKLFDENKKISEHDLQTILEAGRLSPSSFGLEPWHFLVITDPSAKQRIRKVCWDQPQITTCSHLVFALFRRGDQFKLDSEYLRKAMQRKLPANADKQATDKACQRFIDYYQNNLANDVNVDRWAEMQCYIACTNMMTAAAYQKIDSCAIGGFDYYPTVKLFEDLLPWFNDKDYGIALGVTFGYRIHPAPEKIRWSSQEIFTFI</sequence>
<evidence type="ECO:0000256" key="3">
    <source>
        <dbReference type="ARBA" id="ARBA00023002"/>
    </source>
</evidence>
<evidence type="ECO:0000256" key="1">
    <source>
        <dbReference type="ARBA" id="ARBA00007118"/>
    </source>
</evidence>
<dbReference type="PANTHER" id="PTHR43673:SF10">
    <property type="entry name" value="NADH DEHYDROGENASE_NAD(P)H NITROREDUCTASE XCC3605-RELATED"/>
    <property type="match status" value="1"/>
</dbReference>
<organism evidence="5 6">
    <name type="scientific">Candidatus Schmidhempelia bombi str. Bimp</name>
    <dbReference type="NCBI Taxonomy" id="1387197"/>
    <lineage>
        <taxon>Bacteria</taxon>
        <taxon>Pseudomonadati</taxon>
        <taxon>Pseudomonadota</taxon>
        <taxon>Gammaproteobacteria</taxon>
        <taxon>Orbales</taxon>
        <taxon>Orbaceae</taxon>
        <taxon>Candidatus Schmidhempelia</taxon>
    </lineage>
</organism>
<dbReference type="InterPro" id="IPR033878">
    <property type="entry name" value="NfsB-like"/>
</dbReference>
<feature type="domain" description="Nitroreductase" evidence="4">
    <location>
        <begin position="10"/>
        <end position="196"/>
    </location>
</feature>
<dbReference type="AlphaFoldDB" id="A0AB94IDL8"/>
<dbReference type="InterPro" id="IPR029479">
    <property type="entry name" value="Nitroreductase"/>
</dbReference>
<evidence type="ECO:0000256" key="2">
    <source>
        <dbReference type="ARBA" id="ARBA00022857"/>
    </source>
</evidence>
<comment type="similarity">
    <text evidence="1">Belongs to the nitroreductase family.</text>
</comment>
<dbReference type="GO" id="GO:0016491">
    <property type="term" value="F:oxidoreductase activity"/>
    <property type="evidence" value="ECO:0007669"/>
    <property type="project" value="UniProtKB-KW"/>
</dbReference>
<evidence type="ECO:0000313" key="5">
    <source>
        <dbReference type="EMBL" id="TEA27560.1"/>
    </source>
</evidence>
<dbReference type="Proteomes" id="UP000506160">
    <property type="component" value="Unassembled WGS sequence"/>
</dbReference>
<reference evidence="5 6" key="1">
    <citation type="journal article" date="2014" name="Appl. Environ. Microbiol.">
        <title>Genomic features of a bumble bee symbiont reflect its host environment.</title>
        <authorList>
            <person name="Martinson V.G."/>
            <person name="Magoc T."/>
            <person name="Koch H."/>
            <person name="Salzberg S.L."/>
            <person name="Moran N.A."/>
        </authorList>
    </citation>
    <scope>NUCLEOTIDE SEQUENCE [LARGE SCALE GENOMIC DNA]</scope>
    <source>
        <strain evidence="5 6">Bimp</strain>
    </source>
</reference>
<proteinExistence type="inferred from homology"/>
<dbReference type="Gene3D" id="3.40.109.10">
    <property type="entry name" value="NADH Oxidase"/>
    <property type="match status" value="1"/>
</dbReference>
<name>A0AB94IDL8_9GAMM</name>
<gene>
    <name evidence="5" type="ORF">O970_03330</name>
</gene>
<evidence type="ECO:0000259" key="4">
    <source>
        <dbReference type="Pfam" id="PF00881"/>
    </source>
</evidence>
<accession>A0AB94IDL8</accession>
<comment type="caution">
    <text evidence="5">The sequence shown here is derived from an EMBL/GenBank/DDBJ whole genome shotgun (WGS) entry which is preliminary data.</text>
</comment>
<protein>
    <submittedName>
        <fullName evidence="5">NAD(P)H-dependent oxidoreductase</fullName>
    </submittedName>
</protein>
<dbReference type="InterPro" id="IPR000415">
    <property type="entry name" value="Nitroreductase-like"/>
</dbReference>
<dbReference type="CDD" id="cd02149">
    <property type="entry name" value="NfsB-like"/>
    <property type="match status" value="1"/>
</dbReference>
<keyword evidence="3" id="KW-0560">Oxidoreductase</keyword>
<dbReference type="EMBL" id="AWGA01000033">
    <property type="protein sequence ID" value="TEA27560.1"/>
    <property type="molecule type" value="Genomic_DNA"/>
</dbReference>
<evidence type="ECO:0000313" key="6">
    <source>
        <dbReference type="Proteomes" id="UP000506160"/>
    </source>
</evidence>
<keyword evidence="2" id="KW-0521">NADP</keyword>
<dbReference type="PANTHER" id="PTHR43673">
    <property type="entry name" value="NAD(P)H NITROREDUCTASE YDGI-RELATED"/>
    <property type="match status" value="1"/>
</dbReference>
<keyword evidence="6" id="KW-1185">Reference proteome</keyword>
<dbReference type="SUPFAM" id="SSF55469">
    <property type="entry name" value="FMN-dependent nitroreductase-like"/>
    <property type="match status" value="1"/>
</dbReference>
<dbReference type="Pfam" id="PF00881">
    <property type="entry name" value="Nitroreductase"/>
    <property type="match status" value="1"/>
</dbReference>
<dbReference type="RefSeq" id="WP_024495758.1">
    <property type="nucleotide sequence ID" value="NZ_AWGA01000033.1"/>
</dbReference>